<evidence type="ECO:0000313" key="1">
    <source>
        <dbReference type="EMBL" id="KFC21987.1"/>
    </source>
</evidence>
<proteinExistence type="predicted"/>
<dbReference type="STRING" id="421072.SAMN04488097_2300"/>
<dbReference type="eggNOG" id="ENOG5032V69">
    <property type="taxonomic scope" value="Bacteria"/>
</dbReference>
<sequence length="101" mass="11290">MDTQNLLSKPIWQMTGEEFLTLTKTENQNKTEKIQSESSAKANPKLVYGIRGIANLFDCSIATANRIKKSGVIDGAIFQRNRTIVVNADEALKLFNDSEKK</sequence>
<accession>A0A085BHP2</accession>
<dbReference type="AlphaFoldDB" id="A0A085BHP2"/>
<keyword evidence="2" id="KW-1185">Reference proteome</keyword>
<gene>
    <name evidence="1" type="ORF">IO89_08430</name>
</gene>
<dbReference type="RefSeq" id="WP_028123571.1">
    <property type="nucleotide sequence ID" value="NZ_FOFI01000003.1"/>
</dbReference>
<organism evidence="1 2">
    <name type="scientific">Epilithonimonas lactis</name>
    <dbReference type="NCBI Taxonomy" id="421072"/>
    <lineage>
        <taxon>Bacteria</taxon>
        <taxon>Pseudomonadati</taxon>
        <taxon>Bacteroidota</taxon>
        <taxon>Flavobacteriia</taxon>
        <taxon>Flavobacteriales</taxon>
        <taxon>Weeksellaceae</taxon>
        <taxon>Chryseobacterium group</taxon>
        <taxon>Epilithonimonas</taxon>
    </lineage>
</organism>
<comment type="caution">
    <text evidence="1">The sequence shown here is derived from an EMBL/GenBank/DDBJ whole genome shotgun (WGS) entry which is preliminary data.</text>
</comment>
<dbReference type="InterPro" id="IPR024363">
    <property type="entry name" value="DUF3853"/>
</dbReference>
<dbReference type="OrthoDB" id="1151565at2"/>
<protein>
    <recommendedName>
        <fullName evidence="3">DUF3853 family protein</fullName>
    </recommendedName>
</protein>
<reference evidence="1 2" key="1">
    <citation type="submission" date="2014-07" db="EMBL/GenBank/DDBJ databases">
        <title>Epilithonimonas lactis LMG 22401 Genome.</title>
        <authorList>
            <person name="Pipes S.E."/>
            <person name="Stropko S.J."/>
        </authorList>
    </citation>
    <scope>NUCLEOTIDE SEQUENCE [LARGE SCALE GENOMIC DNA]</scope>
    <source>
        <strain evidence="1 2">LMG 24401</strain>
    </source>
</reference>
<dbReference type="Proteomes" id="UP000028623">
    <property type="component" value="Unassembled WGS sequence"/>
</dbReference>
<dbReference type="Pfam" id="PF12964">
    <property type="entry name" value="DUF3853"/>
    <property type="match status" value="1"/>
</dbReference>
<name>A0A085BHP2_9FLAO</name>
<dbReference type="EMBL" id="JPLY01000003">
    <property type="protein sequence ID" value="KFC21987.1"/>
    <property type="molecule type" value="Genomic_DNA"/>
</dbReference>
<evidence type="ECO:0008006" key="3">
    <source>
        <dbReference type="Google" id="ProtNLM"/>
    </source>
</evidence>
<evidence type="ECO:0000313" key="2">
    <source>
        <dbReference type="Proteomes" id="UP000028623"/>
    </source>
</evidence>